<dbReference type="PROSITE" id="PS00908">
    <property type="entry name" value="MR_MLE_1"/>
    <property type="match status" value="1"/>
</dbReference>
<dbReference type="Pfam" id="PF02746">
    <property type="entry name" value="MR_MLE_N"/>
    <property type="match status" value="1"/>
</dbReference>
<dbReference type="OrthoDB" id="5241672at2"/>
<feature type="domain" description="Mandelate racemase/muconate lactonizing enzyme C-terminal" evidence="8">
    <location>
        <begin position="147"/>
        <end position="245"/>
    </location>
</feature>
<comment type="pathway">
    <text evidence="2">Aromatic compound metabolism.</text>
</comment>
<keyword evidence="5" id="KW-0058">Aromatic hydrocarbons catabolism</keyword>
<dbReference type="PANTHER" id="PTHR48073:SF2">
    <property type="entry name" value="O-SUCCINYLBENZOATE SYNTHASE"/>
    <property type="match status" value="1"/>
</dbReference>
<dbReference type="SFLD" id="SFLDG01258">
    <property type="entry name" value="(chloro)muconate_cycloisomeras"/>
    <property type="match status" value="1"/>
</dbReference>
<reference evidence="9 10" key="1">
    <citation type="submission" date="2017-06" db="EMBL/GenBank/DDBJ databases">
        <authorList>
            <person name="Kim H.J."/>
            <person name="Triplett B.A."/>
        </authorList>
    </citation>
    <scope>NUCLEOTIDE SEQUENCE [LARGE SCALE GENOMIC DNA]</scope>
    <source>
        <strain evidence="9 10">DSM 45207</strain>
    </source>
</reference>
<evidence type="ECO:0000256" key="3">
    <source>
        <dbReference type="ARBA" id="ARBA00008031"/>
    </source>
</evidence>
<protein>
    <submittedName>
        <fullName evidence="9">Muconate cycloisomerase</fullName>
    </submittedName>
</protein>
<dbReference type="InterPro" id="IPR029017">
    <property type="entry name" value="Enolase-like_N"/>
</dbReference>
<dbReference type="GO" id="GO:0009063">
    <property type="term" value="P:amino acid catabolic process"/>
    <property type="evidence" value="ECO:0007669"/>
    <property type="project" value="InterPro"/>
</dbReference>
<dbReference type="EMBL" id="FZNW01000005">
    <property type="protein sequence ID" value="SNR43199.1"/>
    <property type="molecule type" value="Genomic_DNA"/>
</dbReference>
<gene>
    <name evidence="9" type="ORF">SAMN06265360_105261</name>
</gene>
<dbReference type="PANTHER" id="PTHR48073">
    <property type="entry name" value="O-SUCCINYLBENZOATE SYNTHASE-RELATED"/>
    <property type="match status" value="1"/>
</dbReference>
<dbReference type="AlphaFoldDB" id="A0A238WBX6"/>
<dbReference type="SUPFAM" id="SSF51604">
    <property type="entry name" value="Enolase C-terminal domain-like"/>
    <property type="match status" value="1"/>
</dbReference>
<dbReference type="RefSeq" id="WP_089300563.1">
    <property type="nucleotide sequence ID" value="NZ_FZNW01000005.1"/>
</dbReference>
<dbReference type="Gene3D" id="3.30.390.10">
    <property type="entry name" value="Enolase-like, N-terminal domain"/>
    <property type="match status" value="1"/>
</dbReference>
<dbReference type="SFLD" id="SFLDG00180">
    <property type="entry name" value="muconate_cycloisomerase"/>
    <property type="match status" value="1"/>
</dbReference>
<keyword evidence="4" id="KW-0479">Metal-binding</keyword>
<dbReference type="SFLD" id="SFLDF00009">
    <property type="entry name" value="o-succinylbenzoate_synthase"/>
    <property type="match status" value="1"/>
</dbReference>
<keyword evidence="7 9" id="KW-0413">Isomerase</keyword>
<dbReference type="SFLD" id="SFLDS00001">
    <property type="entry name" value="Enolase"/>
    <property type="match status" value="1"/>
</dbReference>
<evidence type="ECO:0000256" key="4">
    <source>
        <dbReference type="ARBA" id="ARBA00022723"/>
    </source>
</evidence>
<evidence type="ECO:0000256" key="5">
    <source>
        <dbReference type="ARBA" id="ARBA00022797"/>
    </source>
</evidence>
<evidence type="ECO:0000256" key="1">
    <source>
        <dbReference type="ARBA" id="ARBA00001936"/>
    </source>
</evidence>
<sequence>MTRLTIESVETTIVDLPLRRRHRFSAITIDHQSYVLVRLRTAEGVDGIGEGVVPGGPWWGGESVEGIKVVIDTYLAPLLVEREATRVEQLRAAMDTVVAGNPFAKAAVEMALFDAWGKALGVPVYELLGGLYREWIPVTWALGADEAKVAIEEVEAKLESGLHSSFKLKMGAQDPVSDVARVLDIARGVAPGTSLRVDLNCAWDELTATRWLPELESGGIDLVEQPVPGWNTDAMVRLAALLRIPVMADESLWSPHDALTLARTAAADIFAIKIAKSGGLTMVRRIAGIAGAAGIACHGGTTIESTIGTAAGAQLYGAIPEVTAGCELFGPLLLADDIAVEDIEYRDGHLRVPQAPGLGISIDERKLRAFSRA</sequence>
<proteinExistence type="inferred from homology"/>
<keyword evidence="10" id="KW-1185">Reference proteome</keyword>
<dbReference type="NCBIfam" id="TIGR02534">
    <property type="entry name" value="mucon_cyclo"/>
    <property type="match status" value="1"/>
</dbReference>
<evidence type="ECO:0000256" key="6">
    <source>
        <dbReference type="ARBA" id="ARBA00023211"/>
    </source>
</evidence>
<evidence type="ECO:0000313" key="10">
    <source>
        <dbReference type="Proteomes" id="UP000198348"/>
    </source>
</evidence>
<dbReference type="Gene3D" id="3.20.20.120">
    <property type="entry name" value="Enolase-like C-terminal domain"/>
    <property type="match status" value="1"/>
</dbReference>
<dbReference type="InterPro" id="IPR013341">
    <property type="entry name" value="Mandelate_racemase_N_dom"/>
</dbReference>
<dbReference type="InterPro" id="IPR029065">
    <property type="entry name" value="Enolase_C-like"/>
</dbReference>
<dbReference type="InterPro" id="IPR018110">
    <property type="entry name" value="Mandel_Rmase/mucon_lact_enz_CS"/>
</dbReference>
<dbReference type="SMART" id="SM00922">
    <property type="entry name" value="MR_MLE"/>
    <property type="match status" value="1"/>
</dbReference>
<dbReference type="CDD" id="cd03318">
    <property type="entry name" value="MLE"/>
    <property type="match status" value="1"/>
</dbReference>
<dbReference type="GO" id="GO:0016854">
    <property type="term" value="F:racemase and epimerase activity"/>
    <property type="evidence" value="ECO:0007669"/>
    <property type="project" value="UniProtKB-ARBA"/>
</dbReference>
<evidence type="ECO:0000256" key="7">
    <source>
        <dbReference type="ARBA" id="ARBA00023235"/>
    </source>
</evidence>
<evidence type="ECO:0000313" key="9">
    <source>
        <dbReference type="EMBL" id="SNR43199.1"/>
    </source>
</evidence>
<accession>A0A238WBX6</accession>
<dbReference type="GO" id="GO:0018850">
    <property type="term" value="F:chloromuconate cycloisomerase activity"/>
    <property type="evidence" value="ECO:0007669"/>
    <property type="project" value="InterPro"/>
</dbReference>
<comment type="cofactor">
    <cofactor evidence="1">
        <name>Mn(2+)</name>
        <dbReference type="ChEBI" id="CHEBI:29035"/>
    </cofactor>
</comment>
<dbReference type="Proteomes" id="UP000198348">
    <property type="component" value="Unassembled WGS sequence"/>
</dbReference>
<comment type="similarity">
    <text evidence="3">Belongs to the mandelate racemase/muconate lactonizing enzyme family.</text>
</comment>
<dbReference type="InterPro" id="IPR013370">
    <property type="entry name" value="Chloromuconate_cycloisomerase"/>
</dbReference>
<name>A0A238WBX6_9PSEU</name>
<dbReference type="InterPro" id="IPR013342">
    <property type="entry name" value="Mandelate_racemase_C"/>
</dbReference>
<dbReference type="GO" id="GO:0018849">
    <property type="term" value="F:muconate cycloisomerase activity"/>
    <property type="evidence" value="ECO:0007669"/>
    <property type="project" value="InterPro"/>
</dbReference>
<evidence type="ECO:0000256" key="2">
    <source>
        <dbReference type="ARBA" id="ARBA00005211"/>
    </source>
</evidence>
<evidence type="ECO:0000259" key="8">
    <source>
        <dbReference type="SMART" id="SM00922"/>
    </source>
</evidence>
<keyword evidence="6" id="KW-0464">Manganese</keyword>
<dbReference type="InterPro" id="IPR036849">
    <property type="entry name" value="Enolase-like_C_sf"/>
</dbReference>
<dbReference type="GO" id="GO:0030145">
    <property type="term" value="F:manganese ion binding"/>
    <property type="evidence" value="ECO:0007669"/>
    <property type="project" value="InterPro"/>
</dbReference>
<dbReference type="SUPFAM" id="SSF54826">
    <property type="entry name" value="Enolase N-terminal domain-like"/>
    <property type="match status" value="1"/>
</dbReference>
<dbReference type="PROSITE" id="PS00909">
    <property type="entry name" value="MR_MLE_2"/>
    <property type="match status" value="1"/>
</dbReference>
<organism evidence="9 10">
    <name type="scientific">Haloechinothrix alba</name>
    <dbReference type="NCBI Taxonomy" id="664784"/>
    <lineage>
        <taxon>Bacteria</taxon>
        <taxon>Bacillati</taxon>
        <taxon>Actinomycetota</taxon>
        <taxon>Actinomycetes</taxon>
        <taxon>Pseudonocardiales</taxon>
        <taxon>Pseudonocardiaceae</taxon>
        <taxon>Haloechinothrix</taxon>
    </lineage>
</organism>
<dbReference type="Pfam" id="PF13378">
    <property type="entry name" value="MR_MLE_C"/>
    <property type="match status" value="1"/>
</dbReference>